<gene>
    <name evidence="3" type="ORF">MGAL_10B041657</name>
</gene>
<evidence type="ECO:0000256" key="1">
    <source>
        <dbReference type="PROSITE-ProRule" id="PRU00024"/>
    </source>
</evidence>
<dbReference type="InterPro" id="IPR047153">
    <property type="entry name" value="TRIM45/56/19-like"/>
</dbReference>
<dbReference type="SUPFAM" id="SSF50969">
    <property type="entry name" value="YVTN repeat-like/Quinoprotein amine dehydrogenase"/>
    <property type="match status" value="1"/>
</dbReference>
<dbReference type="AlphaFoldDB" id="A0A8B6HIN8"/>
<dbReference type="EMBL" id="UYJE01010073">
    <property type="protein sequence ID" value="VDI79363.1"/>
    <property type="molecule type" value="Genomic_DNA"/>
</dbReference>
<keyword evidence="1" id="KW-0479">Metal-binding</keyword>
<dbReference type="Pfam" id="PF22586">
    <property type="entry name" value="ANCHR-like_BBOX"/>
    <property type="match status" value="1"/>
</dbReference>
<comment type="caution">
    <text evidence="3">The sequence shown here is derived from an EMBL/GenBank/DDBJ whole genome shotgun (WGS) entry which is preliminary data.</text>
</comment>
<dbReference type="PANTHER" id="PTHR25462">
    <property type="entry name" value="BONUS, ISOFORM C-RELATED"/>
    <property type="match status" value="1"/>
</dbReference>
<dbReference type="SMART" id="SM00336">
    <property type="entry name" value="BBOX"/>
    <property type="match status" value="2"/>
</dbReference>
<keyword evidence="4" id="KW-1185">Reference proteome</keyword>
<evidence type="ECO:0000313" key="4">
    <source>
        <dbReference type="Proteomes" id="UP000596742"/>
    </source>
</evidence>
<proteinExistence type="predicted"/>
<dbReference type="PROSITE" id="PS50119">
    <property type="entry name" value="ZF_BBOX"/>
    <property type="match status" value="1"/>
</dbReference>
<dbReference type="Gene3D" id="4.10.830.40">
    <property type="match status" value="1"/>
</dbReference>
<dbReference type="SUPFAM" id="SSF57845">
    <property type="entry name" value="B-box zinc-binding domain"/>
    <property type="match status" value="1"/>
</dbReference>
<protein>
    <recommendedName>
        <fullName evidence="2">B box-type domain-containing protein</fullName>
    </recommendedName>
</protein>
<dbReference type="GO" id="GO:0008270">
    <property type="term" value="F:zinc ion binding"/>
    <property type="evidence" value="ECO:0007669"/>
    <property type="project" value="UniProtKB-KW"/>
</dbReference>
<evidence type="ECO:0000313" key="3">
    <source>
        <dbReference type="EMBL" id="VDI79363.1"/>
    </source>
</evidence>
<organism evidence="3 4">
    <name type="scientific">Mytilus galloprovincialis</name>
    <name type="common">Mediterranean mussel</name>
    <dbReference type="NCBI Taxonomy" id="29158"/>
    <lineage>
        <taxon>Eukaryota</taxon>
        <taxon>Metazoa</taxon>
        <taxon>Spiralia</taxon>
        <taxon>Lophotrochozoa</taxon>
        <taxon>Mollusca</taxon>
        <taxon>Bivalvia</taxon>
        <taxon>Autobranchia</taxon>
        <taxon>Pteriomorphia</taxon>
        <taxon>Mytilida</taxon>
        <taxon>Mytiloidea</taxon>
        <taxon>Mytilidae</taxon>
        <taxon>Mytilinae</taxon>
        <taxon>Mytilus</taxon>
    </lineage>
</organism>
<keyword evidence="1" id="KW-0862">Zinc</keyword>
<dbReference type="Gene3D" id="2.120.10.30">
    <property type="entry name" value="TolB, C-terminal domain"/>
    <property type="match status" value="1"/>
</dbReference>
<keyword evidence="1" id="KW-0863">Zinc-finger</keyword>
<feature type="domain" description="B box-type" evidence="2">
    <location>
        <begin position="61"/>
        <end position="103"/>
    </location>
</feature>
<dbReference type="Gene3D" id="3.30.160.60">
    <property type="entry name" value="Classic Zinc Finger"/>
    <property type="match status" value="1"/>
</dbReference>
<accession>A0A8B6HIN8</accession>
<dbReference type="OrthoDB" id="6046700at2759"/>
<dbReference type="InterPro" id="IPR011042">
    <property type="entry name" value="6-blade_b-propeller_TolB-like"/>
</dbReference>
<reference evidence="3" key="1">
    <citation type="submission" date="2018-11" db="EMBL/GenBank/DDBJ databases">
        <authorList>
            <person name="Alioto T."/>
            <person name="Alioto T."/>
        </authorList>
    </citation>
    <scope>NUCLEOTIDE SEQUENCE</scope>
</reference>
<dbReference type="InterPro" id="IPR011044">
    <property type="entry name" value="Quino_amine_DH_bsu"/>
</dbReference>
<evidence type="ECO:0000259" key="2">
    <source>
        <dbReference type="PROSITE" id="PS50119"/>
    </source>
</evidence>
<dbReference type="Proteomes" id="UP000596742">
    <property type="component" value="Unassembled WGS sequence"/>
</dbReference>
<name>A0A8B6HIN8_MYTGA</name>
<dbReference type="PANTHER" id="PTHR25462:SF296">
    <property type="entry name" value="MEIOTIC P26, ISOFORM F"/>
    <property type="match status" value="1"/>
</dbReference>
<dbReference type="InterPro" id="IPR000315">
    <property type="entry name" value="Znf_B-box"/>
</dbReference>
<sequence length="501" mass="56690">MASKHLCQPCETEDTLVPAVKWCTECEENLCKECFQFHKKGKATKTHHVVDVSEAGIFPTLENKQCSKHNDMLLDLFCVDHDALTCRQCMTAEHRACSKLLPLDVAAKDVRSSALVSDVSKDLKLSVKAFCSIETTIGQEIKGLEDQRIATNQSINTFKTRLQKHIEESATVLSEQIDKIKLQLTEEASLSIDKSQKLDRIKIHFLEKHESPSFPTLEDISVEKTPLNIVLHGEFSKAQVAEAIRHNDSAKTLYCKSTIDFQSSLVQGIAVTKQNNVLICRMDDNTVSRCFPNGSVDKSCEVTGKVFDICVIDDTDEAVVTLPRIGKIQFIKYIPMKVDKTVKTFPKPYGITFCKDRLVVGTFKKMQFFTKDGCPLHIVDVPCVDSTAICFMHEVDKNQMYVSCHSFYVITEDGKLLCKHRSHCDRRTKGICIDRDGSVYVASQNSVVRLSKEEEDLNQNILDKEQQYRYGDIWGIAFNRTYTQMYAATNNGNQLTVFDFK</sequence>
<dbReference type="CDD" id="cd19757">
    <property type="entry name" value="Bbox1"/>
    <property type="match status" value="1"/>
</dbReference>